<name>A0A4C1Y0H7_EUMVA</name>
<evidence type="ECO:0000256" key="1">
    <source>
        <dbReference type="SAM" id="MobiDB-lite"/>
    </source>
</evidence>
<dbReference type="Proteomes" id="UP000299102">
    <property type="component" value="Unassembled WGS sequence"/>
</dbReference>
<organism evidence="2 3">
    <name type="scientific">Eumeta variegata</name>
    <name type="common">Bagworm moth</name>
    <name type="synonym">Eumeta japonica</name>
    <dbReference type="NCBI Taxonomy" id="151549"/>
    <lineage>
        <taxon>Eukaryota</taxon>
        <taxon>Metazoa</taxon>
        <taxon>Ecdysozoa</taxon>
        <taxon>Arthropoda</taxon>
        <taxon>Hexapoda</taxon>
        <taxon>Insecta</taxon>
        <taxon>Pterygota</taxon>
        <taxon>Neoptera</taxon>
        <taxon>Endopterygota</taxon>
        <taxon>Lepidoptera</taxon>
        <taxon>Glossata</taxon>
        <taxon>Ditrysia</taxon>
        <taxon>Tineoidea</taxon>
        <taxon>Psychidae</taxon>
        <taxon>Oiketicinae</taxon>
        <taxon>Eumeta</taxon>
    </lineage>
</organism>
<reference evidence="2 3" key="1">
    <citation type="journal article" date="2019" name="Commun. Biol.">
        <title>The bagworm genome reveals a unique fibroin gene that provides high tensile strength.</title>
        <authorList>
            <person name="Kono N."/>
            <person name="Nakamura H."/>
            <person name="Ohtoshi R."/>
            <person name="Tomita M."/>
            <person name="Numata K."/>
            <person name="Arakawa K."/>
        </authorList>
    </citation>
    <scope>NUCLEOTIDE SEQUENCE [LARGE SCALE GENOMIC DNA]</scope>
</reference>
<feature type="compositionally biased region" description="Basic and acidic residues" evidence="1">
    <location>
        <begin position="39"/>
        <end position="51"/>
    </location>
</feature>
<gene>
    <name evidence="2" type="ORF">EVAR_103987_1</name>
</gene>
<evidence type="ECO:0000313" key="3">
    <source>
        <dbReference type="Proteomes" id="UP000299102"/>
    </source>
</evidence>
<comment type="caution">
    <text evidence="2">The sequence shown here is derived from an EMBL/GenBank/DDBJ whole genome shotgun (WGS) entry which is preliminary data.</text>
</comment>
<proteinExistence type="predicted"/>
<accession>A0A4C1Y0H7</accession>
<dbReference type="EMBL" id="BGZK01000999">
    <property type="protein sequence ID" value="GBP68027.1"/>
    <property type="molecule type" value="Genomic_DNA"/>
</dbReference>
<evidence type="ECO:0000313" key="2">
    <source>
        <dbReference type="EMBL" id="GBP68027.1"/>
    </source>
</evidence>
<feature type="region of interest" description="Disordered" evidence="1">
    <location>
        <begin position="13"/>
        <end position="51"/>
    </location>
</feature>
<keyword evidence="3" id="KW-1185">Reference proteome</keyword>
<protein>
    <submittedName>
        <fullName evidence="2">Uncharacterized protein</fullName>
    </submittedName>
</protein>
<dbReference type="AlphaFoldDB" id="A0A4C1Y0H7"/>
<sequence length="153" mass="17091">MFAHITGRVARARRGGVHPTVNTRRVRGPARGAAPPRAEPSRLRSGGREDIERSPARTTIVYAAVLTALAIERIRRFDSSEMSFYELSFRAVREPAESWGIMVHSLANRGRRAIAALMVALLTTKPPLPTAFDPAIRSANRRVNDCDKRWLVY</sequence>